<dbReference type="InterPro" id="IPR000182">
    <property type="entry name" value="GNAT_dom"/>
</dbReference>
<reference evidence="4" key="1">
    <citation type="submission" date="2020-10" db="EMBL/GenBank/DDBJ databases">
        <authorList>
            <person name="Gilroy R."/>
        </authorList>
    </citation>
    <scope>NUCLEOTIDE SEQUENCE</scope>
    <source>
        <strain evidence="4">35461</strain>
    </source>
</reference>
<comment type="caution">
    <text evidence="4">The sequence shown here is derived from an EMBL/GenBank/DDBJ whole genome shotgun (WGS) entry which is preliminary data.</text>
</comment>
<name>A0A9D1NNM5_9BACT</name>
<keyword evidence="1" id="KW-0808">Transferase</keyword>
<evidence type="ECO:0000313" key="4">
    <source>
        <dbReference type="EMBL" id="HIV09324.1"/>
    </source>
</evidence>
<dbReference type="PROSITE" id="PS51186">
    <property type="entry name" value="GNAT"/>
    <property type="match status" value="1"/>
</dbReference>
<dbReference type="InterPro" id="IPR016181">
    <property type="entry name" value="Acyl_CoA_acyltransferase"/>
</dbReference>
<proteinExistence type="predicted"/>
<dbReference type="CDD" id="cd04301">
    <property type="entry name" value="NAT_SF"/>
    <property type="match status" value="1"/>
</dbReference>
<dbReference type="PANTHER" id="PTHR43877">
    <property type="entry name" value="AMINOALKYLPHOSPHONATE N-ACETYLTRANSFERASE-RELATED-RELATED"/>
    <property type="match status" value="1"/>
</dbReference>
<dbReference type="SUPFAM" id="SSF55729">
    <property type="entry name" value="Acyl-CoA N-acyltransferases (Nat)"/>
    <property type="match status" value="1"/>
</dbReference>
<evidence type="ECO:0000256" key="1">
    <source>
        <dbReference type="ARBA" id="ARBA00022679"/>
    </source>
</evidence>
<protein>
    <submittedName>
        <fullName evidence="4">GNAT family N-acetyltransferase</fullName>
    </submittedName>
</protein>
<feature type="domain" description="N-acetyltransferase" evidence="3">
    <location>
        <begin position="6"/>
        <end position="163"/>
    </location>
</feature>
<dbReference type="AlphaFoldDB" id="A0A9D1NNM5"/>
<sequence length="163" mass="18331">MDSDDVVIRRATLQDVFAIHRLIQSYPHELILKPVNNIVENIDRFTVAARGNELIACAGWQILPEIGCPEGATVELQSVAVSKAWRGRGIGKRLIRFVLQRIEGFKPAQALVLTFEPGFFGSLGFKEIPKTQIIHKIYRGCIYCTKHTNPFTCPEIAMALQLR</sequence>
<evidence type="ECO:0000259" key="3">
    <source>
        <dbReference type="PROSITE" id="PS51186"/>
    </source>
</evidence>
<dbReference type="InterPro" id="IPR050832">
    <property type="entry name" value="Bact_Acetyltransf"/>
</dbReference>
<dbReference type="Proteomes" id="UP000886845">
    <property type="component" value="Unassembled WGS sequence"/>
</dbReference>
<dbReference type="EMBL" id="DVOR01000139">
    <property type="protein sequence ID" value="HIV09324.1"/>
    <property type="molecule type" value="Genomic_DNA"/>
</dbReference>
<gene>
    <name evidence="4" type="ORF">IAC79_04340</name>
</gene>
<organism evidence="4 5">
    <name type="scientific">Candidatus Spyradenecus faecavium</name>
    <dbReference type="NCBI Taxonomy" id="2840947"/>
    <lineage>
        <taxon>Bacteria</taxon>
        <taxon>Pseudomonadati</taxon>
        <taxon>Lentisphaerota</taxon>
        <taxon>Lentisphaeria</taxon>
        <taxon>Lentisphaerales</taxon>
        <taxon>Lentisphaeraceae</taxon>
        <taxon>Lentisphaeraceae incertae sedis</taxon>
        <taxon>Candidatus Spyradenecus</taxon>
    </lineage>
</organism>
<dbReference type="GO" id="GO:0016747">
    <property type="term" value="F:acyltransferase activity, transferring groups other than amino-acyl groups"/>
    <property type="evidence" value="ECO:0007669"/>
    <property type="project" value="InterPro"/>
</dbReference>
<dbReference type="Pfam" id="PF13508">
    <property type="entry name" value="Acetyltransf_7"/>
    <property type="match status" value="1"/>
</dbReference>
<keyword evidence="2" id="KW-0012">Acyltransferase</keyword>
<evidence type="ECO:0000256" key="2">
    <source>
        <dbReference type="ARBA" id="ARBA00023315"/>
    </source>
</evidence>
<evidence type="ECO:0000313" key="5">
    <source>
        <dbReference type="Proteomes" id="UP000886845"/>
    </source>
</evidence>
<dbReference type="Gene3D" id="3.40.630.30">
    <property type="match status" value="1"/>
</dbReference>
<reference evidence="4" key="2">
    <citation type="journal article" date="2021" name="PeerJ">
        <title>Extensive microbial diversity within the chicken gut microbiome revealed by metagenomics and culture.</title>
        <authorList>
            <person name="Gilroy R."/>
            <person name="Ravi A."/>
            <person name="Getino M."/>
            <person name="Pursley I."/>
            <person name="Horton D.L."/>
            <person name="Alikhan N.F."/>
            <person name="Baker D."/>
            <person name="Gharbi K."/>
            <person name="Hall N."/>
            <person name="Watson M."/>
            <person name="Adriaenssens E.M."/>
            <person name="Foster-Nyarko E."/>
            <person name="Jarju S."/>
            <person name="Secka A."/>
            <person name="Antonio M."/>
            <person name="Oren A."/>
            <person name="Chaudhuri R.R."/>
            <person name="La Ragione R."/>
            <person name="Hildebrand F."/>
            <person name="Pallen M.J."/>
        </authorList>
    </citation>
    <scope>NUCLEOTIDE SEQUENCE</scope>
    <source>
        <strain evidence="4">35461</strain>
    </source>
</reference>
<accession>A0A9D1NNM5</accession>